<proteinExistence type="predicted"/>
<accession>A0A3P3QIL7</accession>
<feature type="signal peptide" evidence="1">
    <location>
        <begin position="1"/>
        <end position="21"/>
    </location>
</feature>
<dbReference type="OrthoDB" id="7064786at2"/>
<dbReference type="RefSeq" id="WP_046519429.1">
    <property type="nucleotide sequence ID" value="NZ_LAVS01000011.1"/>
</dbReference>
<feature type="chain" id="PRO_5018690365" description="Lipoprotein" evidence="1">
    <location>
        <begin position="22"/>
        <end position="272"/>
    </location>
</feature>
<dbReference type="PROSITE" id="PS51257">
    <property type="entry name" value="PROKAR_LIPOPROTEIN"/>
    <property type="match status" value="1"/>
</dbReference>
<keyword evidence="1" id="KW-0732">Signal</keyword>
<sequence>MHRNQLIVLCVLLLTCGCSQIASYYTADPVLSQTGGAKTYIVIEDGDAVVQTNSPDFQNTLAAAVNPQLKQALAFQLMSLSDSACEKHKSLIISNANSWNIGTGSVTNVLAGLGTVVGGESAKAALSAGAALSNSSRSLVNEQLYANALATTILRSIELKRAEAKKLISENLKKDQTGYTASSSSYTTTGSAYSPYQLLYDIDYYHQQCSFMVGMVELAKTLDNRKPTQAEIKDNIEFLKTQLTESGLTPADQTKLRSKITELQLSYDRAAK</sequence>
<reference evidence="2 3" key="1">
    <citation type="submission" date="2018-11" db="EMBL/GenBank/DDBJ databases">
        <title>Draft genome analysis of Rheinheimera mesophila isolated from an industrial waste site.</title>
        <authorList>
            <person name="Yu Q."/>
            <person name="Qi Y."/>
            <person name="Zhang H."/>
            <person name="Lu Y."/>
            <person name="Pu J."/>
        </authorList>
    </citation>
    <scope>NUCLEOTIDE SEQUENCE [LARGE SCALE GENOMIC DNA]</scope>
    <source>
        <strain evidence="2 3">IITR13</strain>
    </source>
</reference>
<name>A0A3P3QIL7_9GAMM</name>
<evidence type="ECO:0000313" key="2">
    <source>
        <dbReference type="EMBL" id="RRJ20299.1"/>
    </source>
</evidence>
<comment type="caution">
    <text evidence="2">The sequence shown here is derived from an EMBL/GenBank/DDBJ whole genome shotgun (WGS) entry which is preliminary data.</text>
</comment>
<dbReference type="Proteomes" id="UP000276260">
    <property type="component" value="Unassembled WGS sequence"/>
</dbReference>
<organism evidence="2 3">
    <name type="scientific">Rheinheimera mesophila</name>
    <dbReference type="NCBI Taxonomy" id="1547515"/>
    <lineage>
        <taxon>Bacteria</taxon>
        <taxon>Pseudomonadati</taxon>
        <taxon>Pseudomonadota</taxon>
        <taxon>Gammaproteobacteria</taxon>
        <taxon>Chromatiales</taxon>
        <taxon>Chromatiaceae</taxon>
        <taxon>Rheinheimera</taxon>
    </lineage>
</organism>
<evidence type="ECO:0000313" key="3">
    <source>
        <dbReference type="Proteomes" id="UP000276260"/>
    </source>
</evidence>
<dbReference type="AlphaFoldDB" id="A0A3P3QIL7"/>
<evidence type="ECO:0000256" key="1">
    <source>
        <dbReference type="SAM" id="SignalP"/>
    </source>
</evidence>
<evidence type="ECO:0008006" key="4">
    <source>
        <dbReference type="Google" id="ProtNLM"/>
    </source>
</evidence>
<dbReference type="EMBL" id="RRCF01000003">
    <property type="protein sequence ID" value="RRJ20299.1"/>
    <property type="molecule type" value="Genomic_DNA"/>
</dbReference>
<keyword evidence="3" id="KW-1185">Reference proteome</keyword>
<gene>
    <name evidence="2" type="ORF">EIK76_12295</name>
</gene>
<protein>
    <recommendedName>
        <fullName evidence="4">Lipoprotein</fullName>
    </recommendedName>
</protein>